<dbReference type="AlphaFoldDB" id="A0A037ZPT9"/>
<feature type="domain" description="HTH araC/xylS-type" evidence="4">
    <location>
        <begin position="233"/>
        <end position="331"/>
    </location>
</feature>
<dbReference type="GO" id="GO:0000976">
    <property type="term" value="F:transcription cis-regulatory region binding"/>
    <property type="evidence" value="ECO:0007669"/>
    <property type="project" value="TreeGrafter"/>
</dbReference>
<keyword evidence="3" id="KW-0804">Transcription</keyword>
<dbReference type="Pfam" id="PF12833">
    <property type="entry name" value="HTH_18"/>
    <property type="match status" value="1"/>
</dbReference>
<dbReference type="STRING" id="1454373.ACMU_07895"/>
<name>A0A037ZPT9_9RHOB</name>
<comment type="caution">
    <text evidence="5">The sequence shown here is derived from an EMBL/GenBank/DDBJ whole genome shotgun (WGS) entry which is preliminary data.</text>
</comment>
<keyword evidence="2" id="KW-0238">DNA-binding</keyword>
<dbReference type="InterPro" id="IPR032687">
    <property type="entry name" value="AraC-type_N"/>
</dbReference>
<dbReference type="PROSITE" id="PS01124">
    <property type="entry name" value="HTH_ARAC_FAMILY_2"/>
    <property type="match status" value="1"/>
</dbReference>
<sequence length="332" mass="37407">MADGVSVLFYNAMVAHADPSLDKAELMAFGGLDPDTDYPPDFIVPYTTYFALLEKIAEAEKPEIRFYLRTCANFCCDHFGAVGLAWRAAPTLRKSFLRMDRHVREYNSAATFRVEEHDDGYYWVHERFSPQRTGMYLSCEGTMATYLTLAREAAGPHVQPLRLQFRHSQIASDKPLREYFGCDVVFDADYDAMVFSYDQIDAPNLKGDESMWSFFTDHLDQKMGAAGDAPLDLRVVDEVSKLLSEGPPTMEVVAANLGMGARTLQRRLSEMDTSFQSLVDQARKNVAMKFLKVPNYSLNDVAFMTGFSEQSAFSRAFKRWAGQTPGAYRAGL</sequence>
<dbReference type="InterPro" id="IPR020449">
    <property type="entry name" value="Tscrpt_reg_AraC-type_HTH"/>
</dbReference>
<dbReference type="SUPFAM" id="SSF46689">
    <property type="entry name" value="Homeodomain-like"/>
    <property type="match status" value="1"/>
</dbReference>
<dbReference type="PRINTS" id="PR00032">
    <property type="entry name" value="HTHARAC"/>
</dbReference>
<protein>
    <recommendedName>
        <fullName evidence="4">HTH araC/xylS-type domain-containing protein</fullName>
    </recommendedName>
</protein>
<dbReference type="OrthoDB" id="9805730at2"/>
<keyword evidence="6" id="KW-1185">Reference proteome</keyword>
<dbReference type="EMBL" id="JFKE01000002">
    <property type="protein sequence ID" value="KAJ56852.1"/>
    <property type="molecule type" value="Genomic_DNA"/>
</dbReference>
<evidence type="ECO:0000259" key="4">
    <source>
        <dbReference type="PROSITE" id="PS01124"/>
    </source>
</evidence>
<dbReference type="SMART" id="SM00342">
    <property type="entry name" value="HTH_ARAC"/>
    <property type="match status" value="1"/>
</dbReference>
<dbReference type="RefSeq" id="WP_051588033.1">
    <property type="nucleotide sequence ID" value="NZ_JFKE01000002.1"/>
</dbReference>
<reference evidence="5 6" key="1">
    <citation type="submission" date="2014-03" db="EMBL/GenBank/DDBJ databases">
        <title>Draft Genome Sequence of Actibacterium mucosum KCTC 23349, a Marine Alphaproteobacterium with Complex Ionic Requirements Isolated from Mediterranean Seawater at Malvarrosa Beach, Valencia, Spain.</title>
        <authorList>
            <person name="Arahal D.R."/>
            <person name="Shao Z."/>
            <person name="Lai Q."/>
            <person name="Pujalte M.J."/>
        </authorList>
    </citation>
    <scope>NUCLEOTIDE SEQUENCE [LARGE SCALE GENOMIC DNA]</scope>
    <source>
        <strain evidence="5 6">KCTC 23349</strain>
    </source>
</reference>
<organism evidence="5 6">
    <name type="scientific">Actibacterium mucosum KCTC 23349</name>
    <dbReference type="NCBI Taxonomy" id="1454373"/>
    <lineage>
        <taxon>Bacteria</taxon>
        <taxon>Pseudomonadati</taxon>
        <taxon>Pseudomonadota</taxon>
        <taxon>Alphaproteobacteria</taxon>
        <taxon>Rhodobacterales</taxon>
        <taxon>Roseobacteraceae</taxon>
        <taxon>Actibacterium</taxon>
    </lineage>
</organism>
<dbReference type="InterPro" id="IPR018060">
    <property type="entry name" value="HTH_AraC"/>
</dbReference>
<keyword evidence="1" id="KW-0805">Transcription regulation</keyword>
<dbReference type="GO" id="GO:0005829">
    <property type="term" value="C:cytosol"/>
    <property type="evidence" value="ECO:0007669"/>
    <property type="project" value="TreeGrafter"/>
</dbReference>
<dbReference type="Gene3D" id="1.10.10.60">
    <property type="entry name" value="Homeodomain-like"/>
    <property type="match status" value="1"/>
</dbReference>
<accession>A0A037ZPT9</accession>
<dbReference type="GO" id="GO:0003700">
    <property type="term" value="F:DNA-binding transcription factor activity"/>
    <property type="evidence" value="ECO:0007669"/>
    <property type="project" value="InterPro"/>
</dbReference>
<evidence type="ECO:0000256" key="3">
    <source>
        <dbReference type="ARBA" id="ARBA00023163"/>
    </source>
</evidence>
<evidence type="ECO:0000256" key="2">
    <source>
        <dbReference type="ARBA" id="ARBA00023125"/>
    </source>
</evidence>
<proteinExistence type="predicted"/>
<dbReference type="InterPro" id="IPR009057">
    <property type="entry name" value="Homeodomain-like_sf"/>
</dbReference>
<dbReference type="Pfam" id="PF12625">
    <property type="entry name" value="Arabinose_bd"/>
    <property type="match status" value="1"/>
</dbReference>
<evidence type="ECO:0000313" key="5">
    <source>
        <dbReference type="EMBL" id="KAJ56852.1"/>
    </source>
</evidence>
<dbReference type="Proteomes" id="UP000026249">
    <property type="component" value="Unassembled WGS sequence"/>
</dbReference>
<evidence type="ECO:0000313" key="6">
    <source>
        <dbReference type="Proteomes" id="UP000026249"/>
    </source>
</evidence>
<dbReference type="PANTHER" id="PTHR47894">
    <property type="entry name" value="HTH-TYPE TRANSCRIPTIONAL REGULATOR GADX"/>
    <property type="match status" value="1"/>
</dbReference>
<dbReference type="PANTHER" id="PTHR47894:SF4">
    <property type="entry name" value="HTH-TYPE TRANSCRIPTIONAL REGULATOR GADX"/>
    <property type="match status" value="1"/>
</dbReference>
<gene>
    <name evidence="5" type="ORF">ACMU_07895</name>
</gene>
<evidence type="ECO:0000256" key="1">
    <source>
        <dbReference type="ARBA" id="ARBA00023015"/>
    </source>
</evidence>